<dbReference type="STRING" id="3068.D8U6I8"/>
<evidence type="ECO:0000256" key="1">
    <source>
        <dbReference type="SAM" id="MobiDB-lite"/>
    </source>
</evidence>
<feature type="compositionally biased region" description="Low complexity" evidence="1">
    <location>
        <begin position="854"/>
        <end position="869"/>
    </location>
</feature>
<dbReference type="InterPro" id="IPR001054">
    <property type="entry name" value="A/G_cyclase"/>
</dbReference>
<gene>
    <name evidence="5" type="ORF">VOLCADRAFT_95074</name>
</gene>
<keyword evidence="3" id="KW-0732">Signal</keyword>
<dbReference type="Pfam" id="PF00211">
    <property type="entry name" value="Guanylate_cyc"/>
    <property type="match status" value="1"/>
</dbReference>
<evidence type="ECO:0000256" key="3">
    <source>
        <dbReference type="SAM" id="SignalP"/>
    </source>
</evidence>
<dbReference type="OrthoDB" id="543112at2759"/>
<feature type="transmembrane region" description="Helical" evidence="2">
    <location>
        <begin position="590"/>
        <end position="612"/>
    </location>
</feature>
<dbReference type="GeneID" id="9624072"/>
<evidence type="ECO:0000259" key="4">
    <source>
        <dbReference type="PROSITE" id="PS50125"/>
    </source>
</evidence>
<feature type="domain" description="Guanylate cyclase" evidence="4">
    <location>
        <begin position="1013"/>
        <end position="1053"/>
    </location>
</feature>
<feature type="region of interest" description="Disordered" evidence="1">
    <location>
        <begin position="848"/>
        <end position="870"/>
    </location>
</feature>
<dbReference type="Gene3D" id="3.30.70.1230">
    <property type="entry name" value="Nucleotide cyclase"/>
    <property type="match status" value="3"/>
</dbReference>
<accession>D8U6I8</accession>
<keyword evidence="2" id="KW-0472">Membrane</keyword>
<dbReference type="GO" id="GO:0035556">
    <property type="term" value="P:intracellular signal transduction"/>
    <property type="evidence" value="ECO:0007669"/>
    <property type="project" value="InterPro"/>
</dbReference>
<sequence>MGSIRMREAMMAFLLPCLVLGVRAIEVAKLRQCMDSFKDSTNLNLVCESSDSATSLEHLVRDYMATCLEEDLRAIRLTVPNTSLVPVLERHAATFRNLYNVSVQFNVLGVDKIAAEVRGEAWQQLQGFSDGWIVDPSVTGDLAAANALANLTAYVFTDQDLDWSDVANFFRTISAYFNKRIIGVPLDGDLLLTYYRRDLFTRYNLSVPMTWDDFTDLAESMNGTDTDGDGVGDLWGVCFDNSPLTCKSSWILTAILAPYVQYLGTQQGAYIDPASMRPLINNAAMARAVQLYRRLFAVQPRPTGCAATNPFFDKGNCLMTVNFGDQFKVSARQTLQNNISYGNPSFGGWQLGVSRLPGSPEVLNRTTGNLVKCTGTATCPYAELVQLADRSSAWVNFAPFSAFGGWTGMVNARTSTEYQLLAFKFFSHMSMPENNIVDVLDPTSGIDPYRTSQLTLSPSNLALWADSGYDTNATSSYLKATADALNSGNVVLDVRLQTMATVTRYVVGSVADNVTWLQQPVPETLAAGQFIMEYVLNNSGSSMRDLQLQYWQLIGSSGDGGPPKGPKSATSSGDEDMDGEAAALSTRTTVLLAVLIPAGAVLLATAVGVLVWRRVLSHRDPLYGNVKAPTAGPQTSLLITDIQDSTCLWEALPDRVMDEALEIHHAVVRQVLTKHNGYESATEGDSFILAFHTAEEAVACAMSAQQHSALQEMLGGSSCELEGAHGRPFCVVRCCWGTVAAAAAAAAAIWPRPRRIPMRRTSGNTQHQIFASVTAAASDAGGGAAAAVSVRPSKCVLPECVLALMHGQSDVRQSLWSNQSFCVVGLGEDDGTPTVYQNWSASIERHLHLGPADSPTTSTTPSSSPSSSSAVNPLFCDGAGGAGCGASGPGFDSGRLLIDHIRSVWLAYDPQEAASCTPVAAAACITANQTRYGAVHYGADSSAGAVAAAAAIDDCRKDPDHFEKVAAATSWAAGGAAAAAAGGGVLPYSGGDLVPSKLIAPNPAVRHYLVFRGLRVRMGIHSGVPDAGDVMYNQAEARYHYAGGGMAIARAVQGAAAGGQVLLSDSTFARVRDAQQSKRLRETVPLPLSPSLPISTYSKSQLIHAGEHVVGSKLPGTQQLYQALPRQLLCRLPLHPPLKVIRTISAGALEAPVGRVAVAFVSVVGAAALQAWDPEITRRALEVFLQVFLATAATTATRGMYLVECTGGLLLATFASAADALSTCAALQVGLLVADWPQELLEHDLCEECYCCYRYCYFPQVTIATPQVEGTIVRGVLFRGLRVKVGIDYGPARAALNRATGRIAYRGRVMNRAARINAKGASGQVLCSSAAWQAASDSAEGGPAALGLAALSLGWAALKGISEPVELLEIRTLPTAPPPKGASTTKPGRIVQQTTPPSVAVSPPPDAVAAAATAIAVTSTAAVSVGARKLLPTPPHDGADGLDRPLMMATRGDVVTSCTTGSGTAAATAAAAAAQAAPIHNNSSDADAASNGDVVVNVIGPSQASVLMGGIRHDALGLLCDGITVDANRGAAAAASVAAAAAAATASDTTALPTAADGVQPRVVCSGRSFSNLVPLGTEGQWGPGAPSMPRRTSQRLSAAAADSLMATSVSNIRGAPAAAPAAAAAAAALMQSPAVQQCQWFPSRPAVYTALGPEYDIRGGGVCS</sequence>
<dbReference type="eggNOG" id="KOG0618">
    <property type="taxonomic scope" value="Eukaryota"/>
</dbReference>
<dbReference type="RefSeq" id="XP_002954230.1">
    <property type="nucleotide sequence ID" value="XM_002954184.1"/>
</dbReference>
<organism evidence="6">
    <name type="scientific">Volvox carteri f. nagariensis</name>
    <dbReference type="NCBI Taxonomy" id="3068"/>
    <lineage>
        <taxon>Eukaryota</taxon>
        <taxon>Viridiplantae</taxon>
        <taxon>Chlorophyta</taxon>
        <taxon>core chlorophytes</taxon>
        <taxon>Chlorophyceae</taxon>
        <taxon>CS clade</taxon>
        <taxon>Chlamydomonadales</taxon>
        <taxon>Volvocaceae</taxon>
        <taxon>Volvox</taxon>
    </lineage>
</organism>
<feature type="domain" description="Guanylate cyclase" evidence="4">
    <location>
        <begin position="636"/>
        <end position="690"/>
    </location>
</feature>
<keyword evidence="2" id="KW-1133">Transmembrane helix</keyword>
<feature type="compositionally biased region" description="Low complexity" evidence="1">
    <location>
        <begin position="1394"/>
        <end position="1403"/>
    </location>
</feature>
<feature type="signal peptide" evidence="3">
    <location>
        <begin position="1"/>
        <end position="24"/>
    </location>
</feature>
<feature type="region of interest" description="Disordered" evidence="1">
    <location>
        <begin position="1373"/>
        <end position="1403"/>
    </location>
</feature>
<dbReference type="GO" id="GO:0009190">
    <property type="term" value="P:cyclic nucleotide biosynthetic process"/>
    <property type="evidence" value="ECO:0007669"/>
    <property type="project" value="InterPro"/>
</dbReference>
<feature type="region of interest" description="Disordered" evidence="1">
    <location>
        <begin position="557"/>
        <end position="580"/>
    </location>
</feature>
<dbReference type="SUPFAM" id="SSF53850">
    <property type="entry name" value="Periplasmic binding protein-like II"/>
    <property type="match status" value="1"/>
</dbReference>
<dbReference type="InterPro" id="IPR029787">
    <property type="entry name" value="Nucleotide_cyclase"/>
</dbReference>
<evidence type="ECO:0000313" key="6">
    <source>
        <dbReference type="Proteomes" id="UP000001058"/>
    </source>
</evidence>
<feature type="domain" description="Guanylate cyclase" evidence="4">
    <location>
        <begin position="1157"/>
        <end position="1317"/>
    </location>
</feature>
<evidence type="ECO:0000256" key="2">
    <source>
        <dbReference type="SAM" id="Phobius"/>
    </source>
</evidence>
<dbReference type="InterPro" id="IPR050697">
    <property type="entry name" value="Adenylyl/Guanylyl_Cyclase_3/4"/>
</dbReference>
<feature type="chain" id="PRO_5003124211" description="Guanylate cyclase domain-containing protein" evidence="3">
    <location>
        <begin position="25"/>
        <end position="1665"/>
    </location>
</feature>
<evidence type="ECO:0000313" key="5">
    <source>
        <dbReference type="EMBL" id="EFJ44654.1"/>
    </source>
</evidence>
<reference evidence="5 6" key="1">
    <citation type="journal article" date="2010" name="Science">
        <title>Genomic analysis of organismal complexity in the multicellular green alga Volvox carteri.</title>
        <authorList>
            <person name="Prochnik S.E."/>
            <person name="Umen J."/>
            <person name="Nedelcu A.M."/>
            <person name="Hallmann A."/>
            <person name="Miller S.M."/>
            <person name="Nishii I."/>
            <person name="Ferris P."/>
            <person name="Kuo A."/>
            <person name="Mitros T."/>
            <person name="Fritz-Laylin L.K."/>
            <person name="Hellsten U."/>
            <person name="Chapman J."/>
            <person name="Simakov O."/>
            <person name="Rensing S.A."/>
            <person name="Terry A."/>
            <person name="Pangilinan J."/>
            <person name="Kapitonov V."/>
            <person name="Jurka J."/>
            <person name="Salamov A."/>
            <person name="Shapiro H."/>
            <person name="Schmutz J."/>
            <person name="Grimwood J."/>
            <person name="Lindquist E."/>
            <person name="Lucas S."/>
            <person name="Grigoriev I.V."/>
            <person name="Schmitt R."/>
            <person name="Kirk D."/>
            <person name="Rokhsar D.S."/>
        </authorList>
    </citation>
    <scope>NUCLEOTIDE SEQUENCE [LARGE SCALE GENOMIC DNA]</scope>
    <source>
        <strain evidence="6">f. Nagariensis / Eve</strain>
    </source>
</reference>
<proteinExistence type="predicted"/>
<dbReference type="PROSITE" id="PS50125">
    <property type="entry name" value="GUANYLATE_CYCLASE_2"/>
    <property type="match status" value="3"/>
</dbReference>
<name>D8U6I8_VOLCA</name>
<dbReference type="EMBL" id="GL378362">
    <property type="protein sequence ID" value="EFJ44654.1"/>
    <property type="molecule type" value="Genomic_DNA"/>
</dbReference>
<dbReference type="InParanoid" id="D8U6I8"/>
<dbReference type="KEGG" id="vcn:VOLCADRAFT_95074"/>
<dbReference type="PANTHER" id="PTHR43081">
    <property type="entry name" value="ADENYLATE CYCLASE, TERMINAL-DIFFERENTIATION SPECIFIC-RELATED"/>
    <property type="match status" value="1"/>
</dbReference>
<dbReference type="SUPFAM" id="SSF55073">
    <property type="entry name" value="Nucleotide cyclase"/>
    <property type="match status" value="2"/>
</dbReference>
<dbReference type="Gene3D" id="3.40.190.10">
    <property type="entry name" value="Periplasmic binding protein-like II"/>
    <property type="match status" value="1"/>
</dbReference>
<dbReference type="Proteomes" id="UP000001058">
    <property type="component" value="Unassembled WGS sequence"/>
</dbReference>
<protein>
    <recommendedName>
        <fullName evidence="4">Guanylate cyclase domain-containing protein</fullName>
    </recommendedName>
</protein>
<dbReference type="PANTHER" id="PTHR43081:SF1">
    <property type="entry name" value="ADENYLATE CYCLASE, TERMINAL-DIFFERENTIATION SPECIFIC"/>
    <property type="match status" value="1"/>
</dbReference>
<keyword evidence="6" id="KW-1185">Reference proteome</keyword>
<keyword evidence="2" id="KW-0812">Transmembrane</keyword>
<feature type="transmembrane region" description="Helical" evidence="2">
    <location>
        <begin position="730"/>
        <end position="750"/>
    </location>
</feature>